<comment type="caution">
    <text evidence="4">The sequence shown here is derived from an EMBL/GenBank/DDBJ whole genome shotgun (WGS) entry which is preliminary data.</text>
</comment>
<dbReference type="InterPro" id="IPR013783">
    <property type="entry name" value="Ig-like_fold"/>
</dbReference>
<dbReference type="InterPro" id="IPR039448">
    <property type="entry name" value="Beta_helix"/>
</dbReference>
<accession>A0A2A2H6D5</accession>
<dbReference type="SUPFAM" id="SSF51126">
    <property type="entry name" value="Pectin lyase-like"/>
    <property type="match status" value="2"/>
</dbReference>
<dbReference type="PANTHER" id="PTHR11319:SF35">
    <property type="entry name" value="OUTER MEMBRANE PROTEIN PMPC-RELATED"/>
    <property type="match status" value="1"/>
</dbReference>
<gene>
    <name evidence="4" type="ORF">ASJ80_10965</name>
</gene>
<feature type="domain" description="Right handed beta helix" evidence="3">
    <location>
        <begin position="156"/>
        <end position="331"/>
    </location>
</feature>
<dbReference type="InterPro" id="IPR032812">
    <property type="entry name" value="SbsA_Ig"/>
</dbReference>
<protein>
    <recommendedName>
        <fullName evidence="6">SbsA Ig-like domain-containing protein</fullName>
    </recommendedName>
</protein>
<evidence type="ECO:0000259" key="2">
    <source>
        <dbReference type="Pfam" id="PF13205"/>
    </source>
</evidence>
<dbReference type="AlphaFoldDB" id="A0A2A2H6D5"/>
<reference evidence="4 5" key="1">
    <citation type="journal article" date="2017" name="BMC Genomics">
        <title>Genomic analysis of methanogenic archaea reveals a shift towards energy conservation.</title>
        <authorList>
            <person name="Gilmore S.P."/>
            <person name="Henske J.K."/>
            <person name="Sexton J.A."/>
            <person name="Solomon K.V."/>
            <person name="Seppala S."/>
            <person name="Yoo J.I."/>
            <person name="Huyett L.M."/>
            <person name="Pressman A."/>
            <person name="Cogan J.Z."/>
            <person name="Kivenson V."/>
            <person name="Peng X."/>
            <person name="Tan Y."/>
            <person name="Valentine D.L."/>
            <person name="O'Malley M.A."/>
        </authorList>
    </citation>
    <scope>NUCLEOTIDE SEQUENCE [LARGE SCALE GENOMIC DNA]</scope>
    <source>
        <strain evidence="4 5">M.o.H.</strain>
    </source>
</reference>
<evidence type="ECO:0000313" key="5">
    <source>
        <dbReference type="Proteomes" id="UP000217784"/>
    </source>
</evidence>
<evidence type="ECO:0008006" key="6">
    <source>
        <dbReference type="Google" id="ProtNLM"/>
    </source>
</evidence>
<name>A0A2A2H6D5_METBR</name>
<dbReference type="Gene3D" id="2.160.20.10">
    <property type="entry name" value="Single-stranded right-handed beta-helix, Pectin lyase-like"/>
    <property type="match status" value="1"/>
</dbReference>
<sequence>MGVENIKTHISMGCANKTLCIVFLFSIAFIILSAVNAVSADSSIIYVDSGGNDNWNGEASVWNGTDGPKKSIKNATGTVIEGGTVKIADGSYTGEGNTNIYIEKNMTIRGQSKENTVINGAGEHDGIFQIQDGITVIIMNLTMTKGTSEMEGGGAVSNDGTLTIINCIFTDNKGGDGGAIFNYGNLTVNNCTFTGNEGFGGAIYNGNKLNVINSTFTGNIATERMGGAIYNSGTLIVTGSIFTNNTADYGGAISNEGTVTVTNSTFKYNVVNSTYDDVVSYGGAIYNKYGNFNVNGCTFTGNKASGTNTGPRYRGGAISNGGTLNVKNSTFTNNAADYGGAIANWGKSSVSDSIFIGNNASTVDEKLAYYGGAIYNKGTLTVTGSNFTGNLGDYGGAISNLYGSNTTVSGSTFKNNGGNLYGDAVYNRGKLIMHFCSFIGNHIEGCPPEDIYNDDGSADVRYNWWGSNTSPSERVYYDATFSPWLVLTVTASPGSVKAGGVSTITADLCHDSKGTYHDPAGGYVPDGIKMNLSATLGTLGGKSLSTINGTAKTTFKGGSTGGIAKILVKADSQTAYKYVTVDIAPPKIASTSPKNKAAGVSRTGTIKIKFSENIKTGVDWSKIYVKNKYGKKVAISKSISGNYLYIKTTSKRYSYSYYAVYIPVSAVKDYVGNNLTKYYTFKFKTGKY</sequence>
<dbReference type="Gene3D" id="2.60.40.10">
    <property type="entry name" value="Immunoglobulins"/>
    <property type="match status" value="1"/>
</dbReference>
<proteinExistence type="predicted"/>
<evidence type="ECO:0000256" key="1">
    <source>
        <dbReference type="ARBA" id="ARBA00022729"/>
    </source>
</evidence>
<dbReference type="InterPro" id="IPR012334">
    <property type="entry name" value="Pectin_lyas_fold"/>
</dbReference>
<organism evidence="4 5">
    <name type="scientific">Methanobacterium bryantii</name>
    <dbReference type="NCBI Taxonomy" id="2161"/>
    <lineage>
        <taxon>Archaea</taxon>
        <taxon>Methanobacteriati</taxon>
        <taxon>Methanobacteriota</taxon>
        <taxon>Methanomada group</taxon>
        <taxon>Methanobacteria</taxon>
        <taxon>Methanobacteriales</taxon>
        <taxon>Methanobacteriaceae</taxon>
        <taxon>Methanobacterium</taxon>
    </lineage>
</organism>
<dbReference type="Pfam" id="PF13205">
    <property type="entry name" value="Big_5"/>
    <property type="match status" value="1"/>
</dbReference>
<evidence type="ECO:0000259" key="3">
    <source>
        <dbReference type="Pfam" id="PF13229"/>
    </source>
</evidence>
<dbReference type="Proteomes" id="UP000217784">
    <property type="component" value="Unassembled WGS sequence"/>
</dbReference>
<dbReference type="EMBL" id="LMVM01000012">
    <property type="protein sequence ID" value="PAV04823.1"/>
    <property type="molecule type" value="Genomic_DNA"/>
</dbReference>
<keyword evidence="5" id="KW-1185">Reference proteome</keyword>
<keyword evidence="1" id="KW-0732">Signal</keyword>
<dbReference type="InterPro" id="IPR011050">
    <property type="entry name" value="Pectin_lyase_fold/virulence"/>
</dbReference>
<dbReference type="Pfam" id="PF13229">
    <property type="entry name" value="Beta_helix"/>
    <property type="match status" value="1"/>
</dbReference>
<evidence type="ECO:0000313" key="4">
    <source>
        <dbReference type="EMBL" id="PAV04823.1"/>
    </source>
</evidence>
<dbReference type="PANTHER" id="PTHR11319">
    <property type="entry name" value="G PROTEIN-COUPLED RECEPTOR-RELATED"/>
    <property type="match status" value="1"/>
</dbReference>
<feature type="domain" description="SbsA Ig-like" evidence="2">
    <location>
        <begin position="582"/>
        <end position="685"/>
    </location>
</feature>